<dbReference type="EMBL" id="CP073653">
    <property type="protein sequence ID" value="QUN35938.1"/>
    <property type="molecule type" value="Genomic_DNA"/>
</dbReference>
<evidence type="ECO:0000313" key="2">
    <source>
        <dbReference type="Proteomes" id="UP000679373"/>
    </source>
</evidence>
<accession>A0AB74VHK2</accession>
<protein>
    <submittedName>
        <fullName evidence="1">Uncharacterized protein</fullName>
    </submittedName>
</protein>
<dbReference type="GeneID" id="66343589"/>
<evidence type="ECO:0000313" key="1">
    <source>
        <dbReference type="EMBL" id="QUN35938.1"/>
    </source>
</evidence>
<dbReference type="RefSeq" id="WP_139357391.1">
    <property type="nucleotide sequence ID" value="NZ_CP073653.1"/>
</dbReference>
<gene>
    <name evidence="1" type="ORF">KEC93_03660</name>
</gene>
<dbReference type="Proteomes" id="UP000679373">
    <property type="component" value="Chromosome"/>
</dbReference>
<proteinExistence type="predicted"/>
<organism evidence="1 2">
    <name type="scientific">Clostridium beijerinckii</name>
    <name type="common">Clostridium MP</name>
    <dbReference type="NCBI Taxonomy" id="1520"/>
    <lineage>
        <taxon>Bacteria</taxon>
        <taxon>Bacillati</taxon>
        <taxon>Bacillota</taxon>
        <taxon>Clostridia</taxon>
        <taxon>Eubacteriales</taxon>
        <taxon>Clostridiaceae</taxon>
        <taxon>Clostridium</taxon>
    </lineage>
</organism>
<dbReference type="AlphaFoldDB" id="A0AB74VHK2"/>
<keyword evidence="2" id="KW-1185">Reference proteome</keyword>
<name>A0AB74VHK2_CLOBE</name>
<sequence>MRYSAELNIFLKSYVGLKANSKAERVKNLSTENLLALLRNIEENSSSYEEEVIKGVASVLYDRNIILM</sequence>
<reference evidence="1" key="1">
    <citation type="submission" date="2021-04" db="EMBL/GenBank/DDBJ databases">
        <title>Complete genome sequence of the type strain Clostridium beijerinckii NRRL B-598.</title>
        <authorList>
            <person name="Sedlar K."/>
            <person name="Branska B."/>
            <person name="Bezdicek M."/>
            <person name="Nykrynova M."/>
            <person name="Lengerova M."/>
            <person name="Skutkova H."/>
            <person name="Patakova P."/>
        </authorList>
    </citation>
    <scope>NUCLEOTIDE SEQUENCE</scope>
    <source>
        <strain evidence="1">DSM 791</strain>
    </source>
</reference>